<dbReference type="OrthoDB" id="3288670at2"/>
<feature type="region of interest" description="Disordered" evidence="1">
    <location>
        <begin position="249"/>
        <end position="327"/>
    </location>
</feature>
<dbReference type="Proteomes" id="UP000316747">
    <property type="component" value="Unassembled WGS sequence"/>
</dbReference>
<feature type="transmembrane region" description="Helical" evidence="2">
    <location>
        <begin position="62"/>
        <end position="80"/>
    </location>
</feature>
<comment type="caution">
    <text evidence="4">The sequence shown here is derived from an EMBL/GenBank/DDBJ whole genome shotgun (WGS) entry which is preliminary data.</text>
</comment>
<evidence type="ECO:0000256" key="1">
    <source>
        <dbReference type="SAM" id="MobiDB-lite"/>
    </source>
</evidence>
<sequence length="327" mass="34955">MVEEEGAGAPERSSRVGSGDRGVRRERIFTDPPRMLDRFELVLLFVLATIAVQGLVDVRGSVVAELFTHAITGLALIAAVRASGSRRRWRRAADVLVIVVLVVSVATLTWRRDEGSLAVPPETTWLLAAAITPVLIARRVLQHTVVTLQTIMGSVAAYLQISVAYAFLFQTIDAFTASQPFFGEEVSTTVYMYFSLVTISTVGFGDFVAVTSFGRLTAGSEAVVGQVFLVTFVALIVSRFAATMPRSALSRRADGRPGEVTPARTLGQDMSARQAEPPPPPDPDDGPDDSRDERPDHGPDDGPDNGPDDGPDDGPGPDRGRGIGAPD</sequence>
<dbReference type="SUPFAM" id="SSF81324">
    <property type="entry name" value="Voltage-gated potassium channels"/>
    <property type="match status" value="1"/>
</dbReference>
<accession>A0A543H895</accession>
<feature type="compositionally biased region" description="Basic and acidic residues" evidence="1">
    <location>
        <begin position="288"/>
        <end position="300"/>
    </location>
</feature>
<dbReference type="Pfam" id="PF07885">
    <property type="entry name" value="Ion_trans_2"/>
    <property type="match status" value="1"/>
</dbReference>
<protein>
    <submittedName>
        <fullName evidence="4">Ion channel</fullName>
    </submittedName>
</protein>
<keyword evidence="2" id="KW-0812">Transmembrane</keyword>
<feature type="domain" description="Potassium channel" evidence="3">
    <location>
        <begin position="172"/>
        <end position="240"/>
    </location>
</feature>
<keyword evidence="2" id="KW-0472">Membrane</keyword>
<feature type="transmembrane region" description="Helical" evidence="2">
    <location>
        <begin position="148"/>
        <end position="170"/>
    </location>
</feature>
<evidence type="ECO:0000313" key="4">
    <source>
        <dbReference type="EMBL" id="TQM54562.1"/>
    </source>
</evidence>
<proteinExistence type="predicted"/>
<keyword evidence="2" id="KW-1133">Transmembrane helix</keyword>
<evidence type="ECO:0000259" key="3">
    <source>
        <dbReference type="Pfam" id="PF07885"/>
    </source>
</evidence>
<feature type="transmembrane region" description="Helical" evidence="2">
    <location>
        <begin position="92"/>
        <end position="111"/>
    </location>
</feature>
<evidence type="ECO:0000256" key="2">
    <source>
        <dbReference type="SAM" id="Phobius"/>
    </source>
</evidence>
<organism evidence="4 5">
    <name type="scientific">Humibacillus xanthopallidus</name>
    <dbReference type="NCBI Taxonomy" id="412689"/>
    <lineage>
        <taxon>Bacteria</taxon>
        <taxon>Bacillati</taxon>
        <taxon>Actinomycetota</taxon>
        <taxon>Actinomycetes</taxon>
        <taxon>Micrococcales</taxon>
        <taxon>Intrasporangiaceae</taxon>
        <taxon>Humibacillus</taxon>
    </lineage>
</organism>
<dbReference type="EMBL" id="VFPM01000006">
    <property type="protein sequence ID" value="TQM54562.1"/>
    <property type="molecule type" value="Genomic_DNA"/>
</dbReference>
<feature type="transmembrane region" description="Helical" evidence="2">
    <location>
        <begin position="190"/>
        <end position="210"/>
    </location>
</feature>
<feature type="transmembrane region" description="Helical" evidence="2">
    <location>
        <begin position="222"/>
        <end position="242"/>
    </location>
</feature>
<dbReference type="AlphaFoldDB" id="A0A543H895"/>
<dbReference type="InterPro" id="IPR013099">
    <property type="entry name" value="K_chnl_dom"/>
</dbReference>
<keyword evidence="5" id="KW-1185">Reference proteome</keyword>
<evidence type="ECO:0000313" key="5">
    <source>
        <dbReference type="Proteomes" id="UP000316747"/>
    </source>
</evidence>
<dbReference type="Gene3D" id="1.10.287.70">
    <property type="match status" value="1"/>
</dbReference>
<dbReference type="RefSeq" id="WP_141847550.1">
    <property type="nucleotide sequence ID" value="NZ_VFPM01000006.1"/>
</dbReference>
<reference evidence="4 5" key="1">
    <citation type="submission" date="2019-06" db="EMBL/GenBank/DDBJ databases">
        <title>Genome sequencing of plant associated microbes to promote plant fitness in Sorghum bicolor and Oryza sativa.</title>
        <authorList>
            <person name="Coleman-Derr D."/>
        </authorList>
    </citation>
    <scope>NUCLEOTIDE SEQUENCE [LARGE SCALE GENOMIC DNA]</scope>
    <source>
        <strain evidence="4 5">KV-663</strain>
    </source>
</reference>
<gene>
    <name evidence="4" type="ORF">FBY41_4599</name>
</gene>
<feature type="compositionally biased region" description="Acidic residues" evidence="1">
    <location>
        <begin position="301"/>
        <end position="312"/>
    </location>
</feature>
<feature type="transmembrane region" description="Helical" evidence="2">
    <location>
        <begin position="39"/>
        <end position="56"/>
    </location>
</feature>
<name>A0A543H895_9MICO</name>